<feature type="transmembrane region" description="Helical" evidence="7">
    <location>
        <begin position="16"/>
        <end position="38"/>
    </location>
</feature>
<evidence type="ECO:0000256" key="5">
    <source>
        <dbReference type="ARBA" id="ARBA00022989"/>
    </source>
</evidence>
<dbReference type="EC" id="3.4.21.-" evidence="9"/>
<feature type="transmembrane region" description="Helical" evidence="7">
    <location>
        <begin position="76"/>
        <end position="100"/>
    </location>
</feature>
<dbReference type="Gene3D" id="1.20.1540.10">
    <property type="entry name" value="Rhomboid-like"/>
    <property type="match status" value="1"/>
</dbReference>
<dbReference type="PANTHER" id="PTHR43731:SF14">
    <property type="entry name" value="PRESENILIN-ASSOCIATED RHOMBOID-LIKE PROTEIN, MITOCHONDRIAL"/>
    <property type="match status" value="1"/>
</dbReference>
<dbReference type="SUPFAM" id="SSF144091">
    <property type="entry name" value="Rhomboid-like"/>
    <property type="match status" value="1"/>
</dbReference>
<evidence type="ECO:0000313" key="9">
    <source>
        <dbReference type="EMBL" id="MDO6966307.1"/>
    </source>
</evidence>
<name>A0ABT8YSK1_9HYPH</name>
<comment type="subcellular location">
    <subcellularLocation>
        <location evidence="1">Membrane</location>
        <topology evidence="1">Multi-pass membrane protein</topology>
    </subcellularLocation>
</comment>
<evidence type="ECO:0000256" key="6">
    <source>
        <dbReference type="ARBA" id="ARBA00023136"/>
    </source>
</evidence>
<dbReference type="InterPro" id="IPR050925">
    <property type="entry name" value="Rhomboid_protease_S54"/>
</dbReference>
<feature type="transmembrane region" description="Helical" evidence="7">
    <location>
        <begin position="50"/>
        <end position="70"/>
    </location>
</feature>
<gene>
    <name evidence="9" type="ORF">Q4481_20335</name>
</gene>
<keyword evidence="6 7" id="KW-0472">Membrane</keyword>
<reference evidence="9" key="2">
    <citation type="submission" date="2023-07" db="EMBL/GenBank/DDBJ databases">
        <authorList>
            <person name="Shen H."/>
        </authorList>
    </citation>
    <scope>NUCLEOTIDE SEQUENCE</scope>
    <source>
        <strain evidence="9">TNR-22</strain>
    </source>
</reference>
<comment type="caution">
    <text evidence="9">The sequence shown here is derived from an EMBL/GenBank/DDBJ whole genome shotgun (WGS) entry which is preliminary data.</text>
</comment>
<keyword evidence="9" id="KW-0645">Protease</keyword>
<proteinExistence type="inferred from homology"/>
<feature type="domain" description="Peptidase S54 rhomboid" evidence="8">
    <location>
        <begin position="74"/>
        <end position="218"/>
    </location>
</feature>
<reference evidence="9" key="1">
    <citation type="journal article" date="2015" name="Int. J. Syst. Evol. Microbiol.">
        <title>Rhizobium alvei sp. nov., isolated from a freshwater river.</title>
        <authorList>
            <person name="Sheu S.Y."/>
            <person name="Huang H.W."/>
            <person name="Young C.C."/>
            <person name="Chen W.M."/>
        </authorList>
    </citation>
    <scope>NUCLEOTIDE SEQUENCE</scope>
    <source>
        <strain evidence="9">TNR-22</strain>
    </source>
</reference>
<sequence>MFVPLYDVNALKHIRLQYVTLGLIAVNVLVWLATGAAANEDFASRASMGLGFIPALIFGNAHLDPTLVMVPENFTYVTYAFLHANFMHIASNMLFLWVFGDNVEDAMGHVRFLLFYLICAAAAAWFHGFLEPASEGPLIGASGAISGVVASYFLLHPKVRIWVLVLWRLPLPLPAFIPLLFWIGQQFYMLVVDTEGSVSWAAHAGGLIAGLVLTPLMKRRSVPLFDRSIVSPKAVEHIATEETQNPQPPHWGR</sequence>
<evidence type="ECO:0000256" key="3">
    <source>
        <dbReference type="ARBA" id="ARBA00022692"/>
    </source>
</evidence>
<feature type="transmembrane region" description="Helical" evidence="7">
    <location>
        <begin position="112"/>
        <end position="130"/>
    </location>
</feature>
<evidence type="ECO:0000256" key="1">
    <source>
        <dbReference type="ARBA" id="ARBA00004141"/>
    </source>
</evidence>
<keyword evidence="5 7" id="KW-1133">Transmembrane helix</keyword>
<keyword evidence="4 9" id="KW-0378">Hydrolase</keyword>
<protein>
    <submittedName>
        <fullName evidence="9">Rhomboid family intramembrane serine protease</fullName>
        <ecNumber evidence="9">3.4.21.-</ecNumber>
    </submittedName>
</protein>
<comment type="similarity">
    <text evidence="2">Belongs to the peptidase S54 family.</text>
</comment>
<feature type="transmembrane region" description="Helical" evidence="7">
    <location>
        <begin position="162"/>
        <end position="183"/>
    </location>
</feature>
<accession>A0ABT8YSK1</accession>
<evidence type="ECO:0000256" key="4">
    <source>
        <dbReference type="ARBA" id="ARBA00022801"/>
    </source>
</evidence>
<dbReference type="InterPro" id="IPR035952">
    <property type="entry name" value="Rhomboid-like_sf"/>
</dbReference>
<dbReference type="InterPro" id="IPR022764">
    <property type="entry name" value="Peptidase_S54_rhomboid_dom"/>
</dbReference>
<dbReference type="RefSeq" id="WP_304378225.1">
    <property type="nucleotide sequence ID" value="NZ_JAUOZU010000016.1"/>
</dbReference>
<feature type="transmembrane region" description="Helical" evidence="7">
    <location>
        <begin position="198"/>
        <end position="217"/>
    </location>
</feature>
<dbReference type="GO" id="GO:0006508">
    <property type="term" value="P:proteolysis"/>
    <property type="evidence" value="ECO:0007669"/>
    <property type="project" value="UniProtKB-KW"/>
</dbReference>
<evidence type="ECO:0000259" key="8">
    <source>
        <dbReference type="Pfam" id="PF01694"/>
    </source>
</evidence>
<keyword evidence="10" id="KW-1185">Reference proteome</keyword>
<evidence type="ECO:0000256" key="7">
    <source>
        <dbReference type="SAM" id="Phobius"/>
    </source>
</evidence>
<organism evidence="9 10">
    <name type="scientific">Rhizobium alvei</name>
    <dbReference type="NCBI Taxonomy" id="1132659"/>
    <lineage>
        <taxon>Bacteria</taxon>
        <taxon>Pseudomonadati</taxon>
        <taxon>Pseudomonadota</taxon>
        <taxon>Alphaproteobacteria</taxon>
        <taxon>Hyphomicrobiales</taxon>
        <taxon>Rhizobiaceae</taxon>
        <taxon>Rhizobium/Agrobacterium group</taxon>
        <taxon>Rhizobium</taxon>
    </lineage>
</organism>
<dbReference type="EMBL" id="JAUOZU010000016">
    <property type="protein sequence ID" value="MDO6966307.1"/>
    <property type="molecule type" value="Genomic_DNA"/>
</dbReference>
<evidence type="ECO:0000313" key="10">
    <source>
        <dbReference type="Proteomes" id="UP001174932"/>
    </source>
</evidence>
<dbReference type="Pfam" id="PF01694">
    <property type="entry name" value="Rhomboid"/>
    <property type="match status" value="1"/>
</dbReference>
<feature type="transmembrane region" description="Helical" evidence="7">
    <location>
        <begin position="136"/>
        <end position="155"/>
    </location>
</feature>
<keyword evidence="3 7" id="KW-0812">Transmembrane</keyword>
<dbReference type="Proteomes" id="UP001174932">
    <property type="component" value="Unassembled WGS sequence"/>
</dbReference>
<dbReference type="GO" id="GO:0008233">
    <property type="term" value="F:peptidase activity"/>
    <property type="evidence" value="ECO:0007669"/>
    <property type="project" value="UniProtKB-KW"/>
</dbReference>
<evidence type="ECO:0000256" key="2">
    <source>
        <dbReference type="ARBA" id="ARBA00009045"/>
    </source>
</evidence>
<dbReference type="PANTHER" id="PTHR43731">
    <property type="entry name" value="RHOMBOID PROTEASE"/>
    <property type="match status" value="1"/>
</dbReference>